<dbReference type="SMART" id="SM00100">
    <property type="entry name" value="cNMP"/>
    <property type="match status" value="1"/>
</dbReference>
<dbReference type="PROSITE" id="PS50042">
    <property type="entry name" value="CNMP_BINDING_3"/>
    <property type="match status" value="1"/>
</dbReference>
<dbReference type="Gene3D" id="3.40.50.300">
    <property type="entry name" value="P-loop containing nucleotide triphosphate hydrolases"/>
    <property type="match status" value="2"/>
</dbReference>
<evidence type="ECO:0000256" key="3">
    <source>
        <dbReference type="ARBA" id="ARBA00022989"/>
    </source>
</evidence>
<dbReference type="InterPro" id="IPR011527">
    <property type="entry name" value="ABC1_TM_dom"/>
</dbReference>
<dbReference type="SUPFAM" id="SSF90123">
    <property type="entry name" value="ABC transporter transmembrane region"/>
    <property type="match status" value="1"/>
</dbReference>
<dbReference type="PROSITE" id="PS50893">
    <property type="entry name" value="ABC_TRANSPORTER_2"/>
    <property type="match status" value="1"/>
</dbReference>
<feature type="transmembrane region" description="Helical" evidence="6">
    <location>
        <begin position="259"/>
        <end position="277"/>
    </location>
</feature>
<comment type="caution">
    <text evidence="10">The sequence shown here is derived from an EMBL/GenBank/DDBJ whole genome shotgun (WGS) entry which is preliminary data.</text>
</comment>
<dbReference type="CDD" id="cd07346">
    <property type="entry name" value="ABC_6TM_exporters"/>
    <property type="match status" value="1"/>
</dbReference>
<dbReference type="EMBL" id="JAGMWN010000001">
    <property type="protein sequence ID" value="MBP5855880.1"/>
    <property type="molecule type" value="Genomic_DNA"/>
</dbReference>
<feature type="domain" description="ABC transporter" evidence="8">
    <location>
        <begin position="349"/>
        <end position="881"/>
    </location>
</feature>
<dbReference type="InterPro" id="IPR014710">
    <property type="entry name" value="RmlC-like_jellyroll"/>
</dbReference>
<sequence>MDRSMFRFIWQNSRTQQLITLALTLLSFPFLYYSFDLPKTIINGAIDTDRETIDFLGVTLTQVQYLFVLCGIFLGLVIVNGLFKMRINTYKGVMAERLLRRLRFVLVARTLRFPLPQFQKTSSGEIVTMVTAEVEPLGGFFGDAFALIAFQGGTFLTIMAFMFAQDPYLGLAAFALIPVQGYVIPKLQRKVNLLGKERVKHVRSLSNRVGEIALGVQDVRAHDHVGHVLADISRRLGRIFDVRFEIYQRKFFMKFLNNFINQLTPFFFYAIGGYLVIQGELSFGALVAALAAYKDLAAPWKELLDYYQRLADARIKYDQLIGQFAPPGMLEEDLQQGRPTEEPALDGDIQASSLTWADEDGTRVIDGASFTLKAGGTTAVIATSGMAREIVGRLLARLLTPSTGRIRVGDRDIATLHEGVTGARIGYATGEPAFFNGTIAANMFIGLQRRPPDPEEEREDDTRRREIEEAEASGNSPFDPTRDWTDYAMAGVRDREALTERAVDLLRVVEMEEDMYSIGLRQTIDPEARADLAERVMTARRHVGEVLAERGFDDLVQTYDMGRYNTYSSVAGNILFGRPTVPEWAFDRLHENPVVRDLLERHGLIAKFYEIGLKCAELMVELFKDLPPGHPFFEQYSFIDEDLLPDLKVMVRKAKGGYEGGGLSDEERRQITGLPFKLVVQRHRLGLIDEAMQATLVDLRRTLHAENPEVFKPGGKVEPFDPARYNRGLTILDNILFGRIVHGRSDATDRVEAVVAELCDDLDLRRAIVRVAFDFQVGISGGRLSGAQRQKLNLVRNLVKRPAILILSDPMSALDAEARARIMPAVREAAGGATVIAVGGAPPEGIEVEQVLRIRNGRVTEERVGGEGGASPVAAPETAETPSPEDGSGEDGSGEDAALAVEARALQHLPLFANLDPTRLKFLAFTSERKHYEPGEILMREGDDGDAAYVILEGEAEVLVGEGATEKVLFTLDQNRLVGELALLNDAKRSATVRALRPTTALRLNREVFTELARQDPYFSFEMTRDLGRRLILTTDQLNTTRDELATLKGS</sequence>
<feature type="region of interest" description="Disordered" evidence="5">
    <location>
        <begin position="446"/>
        <end position="483"/>
    </location>
</feature>
<feature type="domain" description="ABC transmembrane type-1" evidence="9">
    <location>
        <begin position="53"/>
        <end position="312"/>
    </location>
</feature>
<dbReference type="InterPro" id="IPR003439">
    <property type="entry name" value="ABC_transporter-like_ATP-bd"/>
</dbReference>
<feature type="domain" description="Cyclic nucleotide-binding" evidence="7">
    <location>
        <begin position="911"/>
        <end position="1030"/>
    </location>
</feature>
<dbReference type="RefSeq" id="WP_210680445.1">
    <property type="nucleotide sequence ID" value="NZ_JAGMWN010000001.1"/>
</dbReference>
<dbReference type="SUPFAM" id="SSF51206">
    <property type="entry name" value="cAMP-binding domain-like"/>
    <property type="match status" value="1"/>
</dbReference>
<dbReference type="Pfam" id="PF00027">
    <property type="entry name" value="cNMP_binding"/>
    <property type="match status" value="1"/>
</dbReference>
<evidence type="ECO:0000259" key="9">
    <source>
        <dbReference type="PROSITE" id="PS50929"/>
    </source>
</evidence>
<keyword evidence="2 6" id="KW-0812">Transmembrane</keyword>
<dbReference type="CDD" id="cd00038">
    <property type="entry name" value="CAP_ED"/>
    <property type="match status" value="1"/>
</dbReference>
<dbReference type="Proteomes" id="UP000672602">
    <property type="component" value="Unassembled WGS sequence"/>
</dbReference>
<comment type="subcellular location">
    <subcellularLocation>
        <location evidence="1">Cell membrane</location>
        <topology evidence="1">Multi-pass membrane protein</topology>
    </subcellularLocation>
</comment>
<dbReference type="PROSITE" id="PS00889">
    <property type="entry name" value="CNMP_BINDING_2"/>
    <property type="match status" value="1"/>
</dbReference>
<dbReference type="InterPro" id="IPR027417">
    <property type="entry name" value="P-loop_NTPase"/>
</dbReference>
<feature type="transmembrane region" description="Helical" evidence="6">
    <location>
        <begin position="18"/>
        <end position="35"/>
    </location>
</feature>
<evidence type="ECO:0000256" key="4">
    <source>
        <dbReference type="ARBA" id="ARBA00023136"/>
    </source>
</evidence>
<dbReference type="PANTHER" id="PTHR43394">
    <property type="entry name" value="ATP-DEPENDENT PERMEASE MDL1, MITOCHONDRIAL"/>
    <property type="match status" value="1"/>
</dbReference>
<name>A0A8J7RWW4_9PROT</name>
<evidence type="ECO:0000256" key="5">
    <source>
        <dbReference type="SAM" id="MobiDB-lite"/>
    </source>
</evidence>
<dbReference type="PROSITE" id="PS50929">
    <property type="entry name" value="ABC_TM1F"/>
    <property type="match status" value="1"/>
</dbReference>
<feature type="transmembrane region" description="Helical" evidence="6">
    <location>
        <begin position="63"/>
        <end position="83"/>
    </location>
</feature>
<dbReference type="SUPFAM" id="SSF52540">
    <property type="entry name" value="P-loop containing nucleoside triphosphate hydrolases"/>
    <property type="match status" value="2"/>
</dbReference>
<evidence type="ECO:0000256" key="2">
    <source>
        <dbReference type="ARBA" id="ARBA00022692"/>
    </source>
</evidence>
<accession>A0A8J7RWW4</accession>
<dbReference type="GO" id="GO:0005886">
    <property type="term" value="C:plasma membrane"/>
    <property type="evidence" value="ECO:0007669"/>
    <property type="project" value="UniProtKB-SubCell"/>
</dbReference>
<evidence type="ECO:0000313" key="10">
    <source>
        <dbReference type="EMBL" id="MBP5855880.1"/>
    </source>
</evidence>
<dbReference type="InterPro" id="IPR000595">
    <property type="entry name" value="cNMP-bd_dom"/>
</dbReference>
<dbReference type="GO" id="GO:0016887">
    <property type="term" value="F:ATP hydrolysis activity"/>
    <property type="evidence" value="ECO:0007669"/>
    <property type="project" value="InterPro"/>
</dbReference>
<protein>
    <submittedName>
        <fullName evidence="10">Cyclic nucleotide-binding domain-containing protein</fullName>
    </submittedName>
</protein>
<gene>
    <name evidence="10" type="ORF">KAJ83_02590</name>
</gene>
<evidence type="ECO:0000259" key="8">
    <source>
        <dbReference type="PROSITE" id="PS50893"/>
    </source>
</evidence>
<evidence type="ECO:0000256" key="1">
    <source>
        <dbReference type="ARBA" id="ARBA00004651"/>
    </source>
</evidence>
<dbReference type="InterPro" id="IPR039421">
    <property type="entry name" value="Type_1_exporter"/>
</dbReference>
<dbReference type="GO" id="GO:0015421">
    <property type="term" value="F:ABC-type oligopeptide transporter activity"/>
    <property type="evidence" value="ECO:0007669"/>
    <property type="project" value="TreeGrafter"/>
</dbReference>
<dbReference type="AlphaFoldDB" id="A0A8J7RWW4"/>
<dbReference type="Gene3D" id="2.60.120.10">
    <property type="entry name" value="Jelly Rolls"/>
    <property type="match status" value="1"/>
</dbReference>
<evidence type="ECO:0000259" key="7">
    <source>
        <dbReference type="PROSITE" id="PS50042"/>
    </source>
</evidence>
<evidence type="ECO:0000256" key="6">
    <source>
        <dbReference type="SAM" id="Phobius"/>
    </source>
</evidence>
<dbReference type="InterPro" id="IPR036640">
    <property type="entry name" value="ABC1_TM_sf"/>
</dbReference>
<organism evidence="10 11">
    <name type="scientific">Marivibrio halodurans</name>
    <dbReference type="NCBI Taxonomy" id="2039722"/>
    <lineage>
        <taxon>Bacteria</taxon>
        <taxon>Pseudomonadati</taxon>
        <taxon>Pseudomonadota</taxon>
        <taxon>Alphaproteobacteria</taxon>
        <taxon>Rhodospirillales</taxon>
        <taxon>Rhodospirillaceae</taxon>
        <taxon>Marivibrio</taxon>
    </lineage>
</organism>
<feature type="region of interest" description="Disordered" evidence="5">
    <location>
        <begin position="859"/>
        <end position="895"/>
    </location>
</feature>
<dbReference type="InterPro" id="IPR018488">
    <property type="entry name" value="cNMP-bd_CS"/>
</dbReference>
<dbReference type="PANTHER" id="PTHR43394:SF1">
    <property type="entry name" value="ATP-BINDING CASSETTE SUB-FAMILY B MEMBER 10, MITOCHONDRIAL"/>
    <property type="match status" value="1"/>
</dbReference>
<keyword evidence="3 6" id="KW-1133">Transmembrane helix</keyword>
<keyword evidence="11" id="KW-1185">Reference proteome</keyword>
<evidence type="ECO:0000313" key="11">
    <source>
        <dbReference type="Proteomes" id="UP000672602"/>
    </source>
</evidence>
<proteinExistence type="predicted"/>
<dbReference type="Pfam" id="PF00664">
    <property type="entry name" value="ABC_membrane"/>
    <property type="match status" value="1"/>
</dbReference>
<dbReference type="InterPro" id="IPR018490">
    <property type="entry name" value="cNMP-bd_dom_sf"/>
</dbReference>
<feature type="transmembrane region" description="Helical" evidence="6">
    <location>
        <begin position="168"/>
        <end position="184"/>
    </location>
</feature>
<feature type="transmembrane region" description="Helical" evidence="6">
    <location>
        <begin position="144"/>
        <end position="162"/>
    </location>
</feature>
<dbReference type="GO" id="GO:0005524">
    <property type="term" value="F:ATP binding"/>
    <property type="evidence" value="ECO:0007669"/>
    <property type="project" value="InterPro"/>
</dbReference>
<dbReference type="Gene3D" id="1.20.1560.10">
    <property type="entry name" value="ABC transporter type 1, transmembrane domain"/>
    <property type="match status" value="1"/>
</dbReference>
<reference evidence="10" key="1">
    <citation type="submission" date="2021-04" db="EMBL/GenBank/DDBJ databases">
        <authorList>
            <person name="Zhang D.-C."/>
        </authorList>
    </citation>
    <scope>NUCLEOTIDE SEQUENCE</scope>
    <source>
        <strain evidence="10">CGMCC 1.15697</strain>
    </source>
</reference>
<keyword evidence="4 6" id="KW-0472">Membrane</keyword>